<accession>A0A371XGU3</accession>
<proteinExistence type="inferred from homology"/>
<dbReference type="PROSITE" id="PS01063">
    <property type="entry name" value="SIGMA70_ECF"/>
    <property type="match status" value="1"/>
</dbReference>
<dbReference type="EMBL" id="QURN01000004">
    <property type="protein sequence ID" value="RFC68447.1"/>
    <property type="molecule type" value="Genomic_DNA"/>
</dbReference>
<feature type="domain" description="RNA polymerase sigma-70 region 2" evidence="7">
    <location>
        <begin position="59"/>
        <end position="126"/>
    </location>
</feature>
<name>A0A371XGU3_9HYPH</name>
<dbReference type="GO" id="GO:0016987">
    <property type="term" value="F:sigma factor activity"/>
    <property type="evidence" value="ECO:0007669"/>
    <property type="project" value="UniProtKB-KW"/>
</dbReference>
<dbReference type="PANTHER" id="PTHR43133">
    <property type="entry name" value="RNA POLYMERASE ECF-TYPE SIGMA FACTO"/>
    <property type="match status" value="1"/>
</dbReference>
<keyword evidence="3 6" id="KW-0731">Sigma factor</keyword>
<evidence type="ECO:0000259" key="7">
    <source>
        <dbReference type="Pfam" id="PF04542"/>
    </source>
</evidence>
<comment type="similarity">
    <text evidence="1 6">Belongs to the sigma-70 factor family. ECF subfamily.</text>
</comment>
<keyword evidence="5 6" id="KW-0804">Transcription</keyword>
<dbReference type="Pfam" id="PF04545">
    <property type="entry name" value="Sigma70_r4"/>
    <property type="match status" value="1"/>
</dbReference>
<keyword evidence="2 6" id="KW-0805">Transcription regulation</keyword>
<keyword evidence="10" id="KW-1185">Reference proteome</keyword>
<dbReference type="NCBIfam" id="TIGR02937">
    <property type="entry name" value="sigma70-ECF"/>
    <property type="match status" value="1"/>
</dbReference>
<evidence type="ECO:0000256" key="5">
    <source>
        <dbReference type="ARBA" id="ARBA00023163"/>
    </source>
</evidence>
<dbReference type="Gene3D" id="1.10.10.10">
    <property type="entry name" value="Winged helix-like DNA-binding domain superfamily/Winged helix DNA-binding domain"/>
    <property type="match status" value="1"/>
</dbReference>
<feature type="domain" description="RNA polymerase sigma-70 region 4" evidence="8">
    <location>
        <begin position="158"/>
        <end position="207"/>
    </location>
</feature>
<dbReference type="InterPro" id="IPR007630">
    <property type="entry name" value="RNA_pol_sigma70_r4"/>
</dbReference>
<sequence>MHEALNHVAVRSLWPVPIGRQLVVTNREEGESLYLTAEVLEKLLVAVATRQDRDAFGSLFGHFGPRIKTFFRRGGMSPEMAEELVQETMLRVWRKASHYDPGRAAVSTWIFTIARNLRIDFNRRQRDPSLLPSDPVDVPPSIEDELLAAERDENVRLALAKLSPEQQAIIRLSYYIEKSQTEIASELGIPLGTVKSRIRLAMNRLRAVLDEDQ</sequence>
<evidence type="ECO:0000259" key="8">
    <source>
        <dbReference type="Pfam" id="PF04545"/>
    </source>
</evidence>
<gene>
    <name evidence="9" type="ORF">DY251_05590</name>
</gene>
<protein>
    <recommendedName>
        <fullName evidence="6">RNA polymerase sigma factor</fullName>
    </recommendedName>
</protein>
<dbReference type="PANTHER" id="PTHR43133:SF62">
    <property type="entry name" value="RNA POLYMERASE SIGMA FACTOR SIGZ"/>
    <property type="match status" value="1"/>
</dbReference>
<evidence type="ECO:0000256" key="6">
    <source>
        <dbReference type="RuleBase" id="RU000716"/>
    </source>
</evidence>
<dbReference type="GO" id="GO:0006352">
    <property type="term" value="P:DNA-templated transcription initiation"/>
    <property type="evidence" value="ECO:0007669"/>
    <property type="project" value="InterPro"/>
</dbReference>
<dbReference type="Proteomes" id="UP000262379">
    <property type="component" value="Unassembled WGS sequence"/>
</dbReference>
<reference evidence="10" key="1">
    <citation type="submission" date="2018-08" db="EMBL/GenBank/DDBJ databases">
        <authorList>
            <person name="Im W.T."/>
        </authorList>
    </citation>
    <scope>NUCLEOTIDE SEQUENCE [LARGE SCALE GENOMIC DNA]</scope>
    <source>
        <strain evidence="10">LA-28</strain>
    </source>
</reference>
<dbReference type="SUPFAM" id="SSF88659">
    <property type="entry name" value="Sigma3 and sigma4 domains of RNA polymerase sigma factors"/>
    <property type="match status" value="1"/>
</dbReference>
<dbReference type="RefSeq" id="WP_116622883.1">
    <property type="nucleotide sequence ID" value="NZ_QURN01000004.1"/>
</dbReference>
<keyword evidence="4 6" id="KW-0238">DNA-binding</keyword>
<comment type="caution">
    <text evidence="9">The sequence shown here is derived from an EMBL/GenBank/DDBJ whole genome shotgun (WGS) entry which is preliminary data.</text>
</comment>
<dbReference type="InterPro" id="IPR013325">
    <property type="entry name" value="RNA_pol_sigma_r2"/>
</dbReference>
<dbReference type="Pfam" id="PF04542">
    <property type="entry name" value="Sigma70_r2"/>
    <property type="match status" value="1"/>
</dbReference>
<evidence type="ECO:0000313" key="9">
    <source>
        <dbReference type="EMBL" id="RFC68447.1"/>
    </source>
</evidence>
<evidence type="ECO:0000313" key="10">
    <source>
        <dbReference type="Proteomes" id="UP000262379"/>
    </source>
</evidence>
<dbReference type="InterPro" id="IPR039425">
    <property type="entry name" value="RNA_pol_sigma-70-like"/>
</dbReference>
<evidence type="ECO:0000256" key="2">
    <source>
        <dbReference type="ARBA" id="ARBA00023015"/>
    </source>
</evidence>
<organism evidence="9 10">
    <name type="scientific">Mesorhizobium denitrificans</name>
    <dbReference type="NCBI Taxonomy" id="2294114"/>
    <lineage>
        <taxon>Bacteria</taxon>
        <taxon>Pseudomonadati</taxon>
        <taxon>Pseudomonadota</taxon>
        <taxon>Alphaproteobacteria</taxon>
        <taxon>Hyphomicrobiales</taxon>
        <taxon>Phyllobacteriaceae</taxon>
        <taxon>Mesorhizobium</taxon>
    </lineage>
</organism>
<dbReference type="InterPro" id="IPR036388">
    <property type="entry name" value="WH-like_DNA-bd_sf"/>
</dbReference>
<dbReference type="SUPFAM" id="SSF88946">
    <property type="entry name" value="Sigma2 domain of RNA polymerase sigma factors"/>
    <property type="match status" value="1"/>
</dbReference>
<dbReference type="InterPro" id="IPR007627">
    <property type="entry name" value="RNA_pol_sigma70_r2"/>
</dbReference>
<dbReference type="InterPro" id="IPR013324">
    <property type="entry name" value="RNA_pol_sigma_r3/r4-like"/>
</dbReference>
<dbReference type="Gene3D" id="1.10.1740.10">
    <property type="match status" value="1"/>
</dbReference>
<evidence type="ECO:0000256" key="3">
    <source>
        <dbReference type="ARBA" id="ARBA00023082"/>
    </source>
</evidence>
<dbReference type="GO" id="GO:0003677">
    <property type="term" value="F:DNA binding"/>
    <property type="evidence" value="ECO:0007669"/>
    <property type="project" value="UniProtKB-KW"/>
</dbReference>
<evidence type="ECO:0000256" key="1">
    <source>
        <dbReference type="ARBA" id="ARBA00010641"/>
    </source>
</evidence>
<evidence type="ECO:0000256" key="4">
    <source>
        <dbReference type="ARBA" id="ARBA00023125"/>
    </source>
</evidence>
<dbReference type="AlphaFoldDB" id="A0A371XGU3"/>
<dbReference type="InterPro" id="IPR014284">
    <property type="entry name" value="RNA_pol_sigma-70_dom"/>
</dbReference>
<dbReference type="InterPro" id="IPR000838">
    <property type="entry name" value="RNA_pol_sigma70_ECF_CS"/>
</dbReference>
<dbReference type="CDD" id="cd06171">
    <property type="entry name" value="Sigma70_r4"/>
    <property type="match status" value="1"/>
</dbReference>